<feature type="domain" description="Peptidase S1" evidence="12">
    <location>
        <begin position="67"/>
        <end position="291"/>
    </location>
</feature>
<dbReference type="InterPro" id="IPR033116">
    <property type="entry name" value="TRYPSIN_SER"/>
</dbReference>
<dbReference type="InterPro" id="IPR051487">
    <property type="entry name" value="Ser/Thr_Proteases_Immune/Dev"/>
</dbReference>
<dbReference type="RefSeq" id="WP_013623111.1">
    <property type="nucleotide sequence ID" value="NC_015169.1"/>
</dbReference>
<dbReference type="Proteomes" id="UP000007718">
    <property type="component" value="Plasmid pDEIPR01"/>
</dbReference>
<evidence type="ECO:0000313" key="13">
    <source>
        <dbReference type="EMBL" id="ADY27379.1"/>
    </source>
</evidence>
<evidence type="ECO:0000256" key="7">
    <source>
        <dbReference type="ARBA" id="ARBA00023145"/>
    </source>
</evidence>
<keyword evidence="13" id="KW-0614">Plasmid</keyword>
<dbReference type="GO" id="GO:0006508">
    <property type="term" value="P:proteolysis"/>
    <property type="evidence" value="ECO:0007669"/>
    <property type="project" value="UniProtKB-KW"/>
</dbReference>
<evidence type="ECO:0000256" key="8">
    <source>
        <dbReference type="ARBA" id="ARBA00023157"/>
    </source>
</evidence>
<dbReference type="PROSITE" id="PS00134">
    <property type="entry name" value="TRYPSIN_HIS"/>
    <property type="match status" value="1"/>
</dbReference>
<dbReference type="InterPro" id="IPR007280">
    <property type="entry name" value="Peptidase_C_arc/bac"/>
</dbReference>
<keyword evidence="3 9" id="KW-0645">Protease</keyword>
<geneLocation type="plasmid" evidence="13 14">
    <name>pDEIPR01</name>
</geneLocation>
<keyword evidence="4 11" id="KW-0732">Signal</keyword>
<evidence type="ECO:0000256" key="9">
    <source>
        <dbReference type="RuleBase" id="RU363034"/>
    </source>
</evidence>
<dbReference type="EC" id="3.4.21.4" evidence="13"/>
<organism evidence="13 14">
    <name type="scientific">Deinococcus proteolyticus (strain ATCC 35074 / DSM 20540 / JCM 6276 / NBRC 101906 / NCIMB 13154 / VKM Ac-1939 / CCM 2703 / MRP)</name>
    <dbReference type="NCBI Taxonomy" id="693977"/>
    <lineage>
        <taxon>Bacteria</taxon>
        <taxon>Thermotogati</taxon>
        <taxon>Deinococcota</taxon>
        <taxon>Deinococci</taxon>
        <taxon>Deinococcales</taxon>
        <taxon>Deinococcaceae</taxon>
        <taxon>Deinococcus</taxon>
    </lineage>
</organism>
<protein>
    <submittedName>
        <fullName evidence="13">Trypsin., Aqualysin 1</fullName>
        <ecNumber evidence="13">3.4.21.111</ecNumber>
        <ecNumber evidence="13">3.4.21.4</ecNumber>
    </submittedName>
</protein>
<gene>
    <name evidence="13" type="ordered locus">Deipr_2253</name>
</gene>
<dbReference type="MEROPS" id="S01.234"/>
<dbReference type="Pfam" id="PF00089">
    <property type="entry name" value="Trypsin"/>
    <property type="match status" value="1"/>
</dbReference>
<dbReference type="OrthoDB" id="9813836at2"/>
<dbReference type="Gene3D" id="2.40.10.10">
    <property type="entry name" value="Trypsin-like serine proteases"/>
    <property type="match status" value="1"/>
</dbReference>
<dbReference type="KEGG" id="dpt:Deipr_2253"/>
<dbReference type="FunFam" id="2.40.10.10:FF:000146">
    <property type="entry name" value="Serine protease 53"/>
    <property type="match status" value="1"/>
</dbReference>
<name>F0RPS3_DEIPM</name>
<dbReference type="EMBL" id="CP002537">
    <property type="protein sequence ID" value="ADY27379.1"/>
    <property type="molecule type" value="Genomic_DNA"/>
</dbReference>
<dbReference type="PROSITE" id="PS51257">
    <property type="entry name" value="PROKAR_LIPOPROTEIN"/>
    <property type="match status" value="1"/>
</dbReference>
<dbReference type="PRINTS" id="PR00722">
    <property type="entry name" value="CHYMOTRYPSIN"/>
</dbReference>
<evidence type="ECO:0000256" key="5">
    <source>
        <dbReference type="ARBA" id="ARBA00022801"/>
    </source>
</evidence>
<keyword evidence="5 9" id="KW-0378">Hydrolase</keyword>
<accession>F0RPS3</accession>
<evidence type="ECO:0000256" key="4">
    <source>
        <dbReference type="ARBA" id="ARBA00022729"/>
    </source>
</evidence>
<dbReference type="InterPro" id="IPR043504">
    <property type="entry name" value="Peptidase_S1_PA_chymotrypsin"/>
</dbReference>
<dbReference type="PROSITE" id="PS50240">
    <property type="entry name" value="TRYPSIN_DOM"/>
    <property type="match status" value="1"/>
</dbReference>
<keyword evidence="8" id="KW-1015">Disulfide bond</keyword>
<comment type="subcellular location">
    <subcellularLocation>
        <location evidence="1">Secreted</location>
    </subcellularLocation>
</comment>
<dbReference type="SMART" id="SM00020">
    <property type="entry name" value="Tryp_SPc"/>
    <property type="match status" value="1"/>
</dbReference>
<evidence type="ECO:0000256" key="6">
    <source>
        <dbReference type="ARBA" id="ARBA00022825"/>
    </source>
</evidence>
<proteinExistence type="predicted"/>
<dbReference type="CDD" id="cd00190">
    <property type="entry name" value="Tryp_SPc"/>
    <property type="match status" value="1"/>
</dbReference>
<evidence type="ECO:0000256" key="2">
    <source>
        <dbReference type="ARBA" id="ARBA00022525"/>
    </source>
</evidence>
<feature type="region of interest" description="Disordered" evidence="10">
    <location>
        <begin position="26"/>
        <end position="47"/>
    </location>
</feature>
<evidence type="ECO:0000313" key="14">
    <source>
        <dbReference type="Proteomes" id="UP000007718"/>
    </source>
</evidence>
<sequence>MRKIILLAAAVGAGATLSACQNAPAVPTAPAAPSASPAKAEAPTEAPDDAATLTAQFTPSGDLSGQIVNGVISARGARPYQAYLRVGGSMCGGSIISDQWILTAAHCVSGASASSATVRVGLNKLSSTQGQSIPAASLHTHPSYRSSGTAYDIALIRLSRPIVFDSYTQPVRLPNNAVESVLDVAGKFAVVSGWGITETASTSDDLREVSIPITPNPTSCGGSRTPANTICGESYQQKDSCNGDSGGPLAQSYEGSTYVLGIVSYGPQECRGYGVYTRVNAYLDWIRSVSGVGADGPTTPAPAPTPTPGQTTYTGTLTSGQTSYAPSTTGFAYAGGTIRGDLTGPSGTDFDLYLQKKASTGSWSTVARSEGSTSSESVSYSAGSGTYRWAVHAYSGSGNLQLVETK</sequence>
<feature type="chain" id="PRO_5003255477" evidence="11">
    <location>
        <begin position="26"/>
        <end position="406"/>
    </location>
</feature>
<evidence type="ECO:0000256" key="10">
    <source>
        <dbReference type="SAM" id="MobiDB-lite"/>
    </source>
</evidence>
<reference evidence="13 14" key="1">
    <citation type="submission" date="2011-02" db="EMBL/GenBank/DDBJ databases">
        <title>The complete sequence of plasmid1 of Deinococcus proteolyticus DSM 20540.</title>
        <authorList>
            <consortium name="US DOE Joint Genome Institute (JGI-PGF)"/>
            <person name="Lucas S."/>
            <person name="Copeland A."/>
            <person name="Lapidus A."/>
            <person name="Bruce D."/>
            <person name="Goodwin L."/>
            <person name="Pitluck S."/>
            <person name="Kyrpides N."/>
            <person name="Mavromatis K."/>
            <person name="Pagani I."/>
            <person name="Ivanova N."/>
            <person name="Ovchinnikova G."/>
            <person name="Zeytun A."/>
            <person name="Detter J.C."/>
            <person name="Han C."/>
            <person name="Land M."/>
            <person name="Hauser L."/>
            <person name="Markowitz V."/>
            <person name="Cheng J.-F."/>
            <person name="Hugenholtz P."/>
            <person name="Woyke T."/>
            <person name="Wu D."/>
            <person name="Pukall R."/>
            <person name="Steenblock K."/>
            <person name="Brambilla E."/>
            <person name="Klenk H.-P."/>
            <person name="Eisen J.A."/>
        </authorList>
    </citation>
    <scope>NUCLEOTIDE SEQUENCE [LARGE SCALE GENOMIC DNA]</scope>
    <source>
        <strain evidence="14">ATCC 35074 / DSM 20540 / JCM 6276 / NBRC 101906 / NCIMB 13154 / VKM Ac-1939 / CCM 2703 / MRP</strain>
        <plasmid evidence="14">Plasmid pDEIPR01</plasmid>
    </source>
</reference>
<evidence type="ECO:0000256" key="3">
    <source>
        <dbReference type="ARBA" id="ARBA00022670"/>
    </source>
</evidence>
<dbReference type="InterPro" id="IPR018114">
    <property type="entry name" value="TRYPSIN_HIS"/>
</dbReference>
<dbReference type="InterPro" id="IPR009003">
    <property type="entry name" value="Peptidase_S1_PA"/>
</dbReference>
<dbReference type="Pfam" id="PF04151">
    <property type="entry name" value="PPC"/>
    <property type="match status" value="1"/>
</dbReference>
<evidence type="ECO:0000256" key="11">
    <source>
        <dbReference type="SAM" id="SignalP"/>
    </source>
</evidence>
<dbReference type="HOGENOM" id="CLU_677428_0_0_0"/>
<dbReference type="GO" id="GO:0005576">
    <property type="term" value="C:extracellular region"/>
    <property type="evidence" value="ECO:0007669"/>
    <property type="project" value="UniProtKB-SubCell"/>
</dbReference>
<dbReference type="EC" id="3.4.21.111" evidence="13"/>
<keyword evidence="6 9" id="KW-0720">Serine protease</keyword>
<keyword evidence="2" id="KW-0964">Secreted</keyword>
<evidence type="ECO:0000256" key="1">
    <source>
        <dbReference type="ARBA" id="ARBA00004613"/>
    </source>
</evidence>
<dbReference type="InterPro" id="IPR001254">
    <property type="entry name" value="Trypsin_dom"/>
</dbReference>
<dbReference type="GO" id="GO:0004252">
    <property type="term" value="F:serine-type endopeptidase activity"/>
    <property type="evidence" value="ECO:0007669"/>
    <property type="project" value="UniProtKB-EC"/>
</dbReference>
<dbReference type="InterPro" id="IPR001314">
    <property type="entry name" value="Peptidase_S1A"/>
</dbReference>
<dbReference type="Gene3D" id="2.60.120.380">
    <property type="match status" value="1"/>
</dbReference>
<dbReference type="AlphaFoldDB" id="F0RPS3"/>
<dbReference type="PANTHER" id="PTHR24256">
    <property type="entry name" value="TRYPTASE-RELATED"/>
    <property type="match status" value="1"/>
</dbReference>
<dbReference type="SUPFAM" id="SSF50494">
    <property type="entry name" value="Trypsin-like serine proteases"/>
    <property type="match status" value="1"/>
</dbReference>
<keyword evidence="7" id="KW-0865">Zymogen</keyword>
<evidence type="ECO:0000259" key="12">
    <source>
        <dbReference type="PROSITE" id="PS50240"/>
    </source>
</evidence>
<dbReference type="PROSITE" id="PS00135">
    <property type="entry name" value="TRYPSIN_SER"/>
    <property type="match status" value="1"/>
</dbReference>
<feature type="signal peptide" evidence="11">
    <location>
        <begin position="1"/>
        <end position="25"/>
    </location>
</feature>
<keyword evidence="14" id="KW-1185">Reference proteome</keyword>